<dbReference type="InterPro" id="IPR013324">
    <property type="entry name" value="RNA_pol_sigma_r3/r4-like"/>
</dbReference>
<dbReference type="GO" id="GO:0016987">
    <property type="term" value="F:sigma factor activity"/>
    <property type="evidence" value="ECO:0007669"/>
    <property type="project" value="UniProtKB-KW"/>
</dbReference>
<evidence type="ECO:0008006" key="9">
    <source>
        <dbReference type="Google" id="ProtNLM"/>
    </source>
</evidence>
<dbReference type="Gene3D" id="1.10.10.10">
    <property type="entry name" value="Winged helix-like DNA-binding domain superfamily/Winged helix DNA-binding domain"/>
    <property type="match status" value="1"/>
</dbReference>
<evidence type="ECO:0000256" key="3">
    <source>
        <dbReference type="ARBA" id="ARBA00023082"/>
    </source>
</evidence>
<dbReference type="Gene3D" id="1.10.1740.10">
    <property type="match status" value="1"/>
</dbReference>
<keyword evidence="3" id="KW-0731">Sigma factor</keyword>
<gene>
    <name evidence="7" type="ORF">EL17_20690</name>
</gene>
<evidence type="ECO:0000256" key="4">
    <source>
        <dbReference type="ARBA" id="ARBA00023163"/>
    </source>
</evidence>
<evidence type="ECO:0000313" key="8">
    <source>
        <dbReference type="Proteomes" id="UP000027821"/>
    </source>
</evidence>
<dbReference type="EMBL" id="JMIH01000034">
    <property type="protein sequence ID" value="KEO71937.1"/>
    <property type="molecule type" value="Genomic_DNA"/>
</dbReference>
<sequence length="185" mass="21859">MKTSENNLLNVFKNGDRKSFELIFERYWDPLFLHALKKTGHPQEAEDIVQDIFVDLWNNRTRISIHTNIESYLFTAVKYKFYKSVRDQKISIRSIDGLDLQIENMEGDFELEEAYEKIYHSIEMLPAKCREVFKLSRYDRLSSKEIAEKLGLSPQTVNNRISMSLSIIKDELKDFPLLVCVFFFS</sequence>
<dbReference type="PANTHER" id="PTHR43133">
    <property type="entry name" value="RNA POLYMERASE ECF-TYPE SIGMA FACTO"/>
    <property type="match status" value="1"/>
</dbReference>
<keyword evidence="2" id="KW-0805">Transcription regulation</keyword>
<dbReference type="RefSeq" id="WP_035079111.1">
    <property type="nucleotide sequence ID" value="NZ_JMIH01000034.1"/>
</dbReference>
<feature type="domain" description="RNA polymerase sigma-70 region 2" evidence="5">
    <location>
        <begin position="24"/>
        <end position="89"/>
    </location>
</feature>
<dbReference type="Pfam" id="PF08281">
    <property type="entry name" value="Sigma70_r4_2"/>
    <property type="match status" value="1"/>
</dbReference>
<dbReference type="AlphaFoldDB" id="A0A074LDR2"/>
<dbReference type="InterPro" id="IPR014327">
    <property type="entry name" value="RNA_pol_sigma70_bacteroid"/>
</dbReference>
<evidence type="ECO:0000313" key="7">
    <source>
        <dbReference type="EMBL" id="KEO71937.1"/>
    </source>
</evidence>
<dbReference type="NCBIfam" id="TIGR02937">
    <property type="entry name" value="sigma70-ECF"/>
    <property type="match status" value="1"/>
</dbReference>
<protein>
    <recommendedName>
        <fullName evidence="9">RNA polymerase sigma-70 factor</fullName>
    </recommendedName>
</protein>
<dbReference type="STRING" id="1048983.EL17_20690"/>
<keyword evidence="4" id="KW-0804">Transcription</keyword>
<organism evidence="7 8">
    <name type="scientific">Anditalea andensis</name>
    <dbReference type="NCBI Taxonomy" id="1048983"/>
    <lineage>
        <taxon>Bacteria</taxon>
        <taxon>Pseudomonadati</taxon>
        <taxon>Bacteroidota</taxon>
        <taxon>Cytophagia</taxon>
        <taxon>Cytophagales</taxon>
        <taxon>Cytophagaceae</taxon>
        <taxon>Anditalea</taxon>
    </lineage>
</organism>
<dbReference type="InterPro" id="IPR014284">
    <property type="entry name" value="RNA_pol_sigma-70_dom"/>
</dbReference>
<accession>A0A074LDR2</accession>
<keyword evidence="8" id="KW-1185">Reference proteome</keyword>
<proteinExistence type="inferred from homology"/>
<dbReference type="PANTHER" id="PTHR43133:SF46">
    <property type="entry name" value="RNA POLYMERASE SIGMA-70 FACTOR ECF SUBFAMILY"/>
    <property type="match status" value="1"/>
</dbReference>
<evidence type="ECO:0000256" key="2">
    <source>
        <dbReference type="ARBA" id="ARBA00023015"/>
    </source>
</evidence>
<dbReference type="GO" id="GO:0003677">
    <property type="term" value="F:DNA binding"/>
    <property type="evidence" value="ECO:0007669"/>
    <property type="project" value="InterPro"/>
</dbReference>
<dbReference type="GO" id="GO:0006352">
    <property type="term" value="P:DNA-templated transcription initiation"/>
    <property type="evidence" value="ECO:0007669"/>
    <property type="project" value="InterPro"/>
</dbReference>
<dbReference type="InterPro" id="IPR013325">
    <property type="entry name" value="RNA_pol_sigma_r2"/>
</dbReference>
<dbReference type="SUPFAM" id="SSF88946">
    <property type="entry name" value="Sigma2 domain of RNA polymerase sigma factors"/>
    <property type="match status" value="1"/>
</dbReference>
<dbReference type="InterPro" id="IPR039425">
    <property type="entry name" value="RNA_pol_sigma-70-like"/>
</dbReference>
<reference evidence="7 8" key="1">
    <citation type="submission" date="2014-04" db="EMBL/GenBank/DDBJ databases">
        <title>Characterization and application of a salt tolerant electro-active bacterium.</title>
        <authorList>
            <person name="Yang L."/>
            <person name="Wei S."/>
            <person name="Tay Q.X.M."/>
        </authorList>
    </citation>
    <scope>NUCLEOTIDE SEQUENCE [LARGE SCALE GENOMIC DNA]</scope>
    <source>
        <strain evidence="7 8">LY1</strain>
    </source>
</reference>
<feature type="domain" description="RNA polymerase sigma factor 70 region 4 type 2" evidence="6">
    <location>
        <begin position="116"/>
        <end position="163"/>
    </location>
</feature>
<dbReference type="Pfam" id="PF04542">
    <property type="entry name" value="Sigma70_r2"/>
    <property type="match status" value="1"/>
</dbReference>
<dbReference type="Proteomes" id="UP000027821">
    <property type="component" value="Unassembled WGS sequence"/>
</dbReference>
<dbReference type="InterPro" id="IPR036388">
    <property type="entry name" value="WH-like_DNA-bd_sf"/>
</dbReference>
<comment type="caution">
    <text evidence="7">The sequence shown here is derived from an EMBL/GenBank/DDBJ whole genome shotgun (WGS) entry which is preliminary data.</text>
</comment>
<dbReference type="eggNOG" id="COG1595">
    <property type="taxonomic scope" value="Bacteria"/>
</dbReference>
<evidence type="ECO:0000256" key="1">
    <source>
        <dbReference type="ARBA" id="ARBA00010641"/>
    </source>
</evidence>
<dbReference type="InterPro" id="IPR007627">
    <property type="entry name" value="RNA_pol_sigma70_r2"/>
</dbReference>
<dbReference type="SUPFAM" id="SSF88659">
    <property type="entry name" value="Sigma3 and sigma4 domains of RNA polymerase sigma factors"/>
    <property type="match status" value="1"/>
</dbReference>
<name>A0A074LDR2_9BACT</name>
<evidence type="ECO:0000259" key="6">
    <source>
        <dbReference type="Pfam" id="PF08281"/>
    </source>
</evidence>
<evidence type="ECO:0000259" key="5">
    <source>
        <dbReference type="Pfam" id="PF04542"/>
    </source>
</evidence>
<dbReference type="NCBIfam" id="TIGR02985">
    <property type="entry name" value="Sig70_bacteroi1"/>
    <property type="match status" value="1"/>
</dbReference>
<dbReference type="InterPro" id="IPR013249">
    <property type="entry name" value="RNA_pol_sigma70_r4_t2"/>
</dbReference>
<comment type="similarity">
    <text evidence="1">Belongs to the sigma-70 factor family. ECF subfamily.</text>
</comment>